<protein>
    <submittedName>
        <fullName evidence="4">Anti-sigma factor</fullName>
    </submittedName>
</protein>
<keyword evidence="5" id="KW-1185">Reference proteome</keyword>
<dbReference type="Proteomes" id="UP000182938">
    <property type="component" value="Chromosome"/>
</dbReference>
<dbReference type="EMBL" id="CP013290">
    <property type="protein sequence ID" value="APH00783.1"/>
    <property type="molecule type" value="Genomic_DNA"/>
</dbReference>
<dbReference type="RefSeq" id="WP_072623946.1">
    <property type="nucleotide sequence ID" value="NZ_CP013290.1"/>
</dbReference>
<proteinExistence type="predicted"/>
<keyword evidence="1" id="KW-0805">Transcription regulation</keyword>
<dbReference type="Gene3D" id="1.10.10.1320">
    <property type="entry name" value="Anti-sigma factor, zinc-finger domain"/>
    <property type="match status" value="1"/>
</dbReference>
<evidence type="ECO:0000313" key="4">
    <source>
        <dbReference type="EMBL" id="APH00783.1"/>
    </source>
</evidence>
<dbReference type="Pfam" id="PF13490">
    <property type="entry name" value="zf-HC2"/>
    <property type="match status" value="1"/>
</dbReference>
<accession>A0A1L3MEI9</accession>
<sequence length="100" mass="11248">MSHDAEHMDCSQALYRMMEYVDGEMTADDTRLLAAHLTSCAPCLAEHDLDKVLRDVVHRSCAQEQAPPQLRATIMQRITTICDNGSWTEVTQVRRISAEG</sequence>
<dbReference type="InterPro" id="IPR027383">
    <property type="entry name" value="Znf_put"/>
</dbReference>
<dbReference type="NCBIfam" id="TIGR03988">
    <property type="entry name" value="antisig_RsrA"/>
    <property type="match status" value="1"/>
</dbReference>
<evidence type="ECO:0000313" key="5">
    <source>
        <dbReference type="Proteomes" id="UP000182938"/>
    </source>
</evidence>
<dbReference type="AlphaFoldDB" id="A0A1L3MEI9"/>
<evidence type="ECO:0000259" key="3">
    <source>
        <dbReference type="Pfam" id="PF13490"/>
    </source>
</evidence>
<dbReference type="KEGG" id="jte:ASJ30_03915"/>
<reference evidence="4 5" key="1">
    <citation type="submission" date="2015-11" db="EMBL/GenBank/DDBJ databases">
        <authorList>
            <person name="Zhang Y."/>
            <person name="Guo Z."/>
        </authorList>
    </citation>
    <scope>NUCLEOTIDE SEQUENCE [LARGE SCALE GENOMIC DNA]</scope>
    <source>
        <strain evidence="4 5">YFY001</strain>
    </source>
</reference>
<evidence type="ECO:0000256" key="2">
    <source>
        <dbReference type="ARBA" id="ARBA00023163"/>
    </source>
</evidence>
<gene>
    <name evidence="4" type="ORF">ASJ30_03915</name>
</gene>
<dbReference type="InterPro" id="IPR024020">
    <property type="entry name" value="Anit_sigma_mycothiol_RsrA"/>
</dbReference>
<keyword evidence="2" id="KW-0804">Transcription</keyword>
<organism evidence="4 5">
    <name type="scientific">Janibacter indicus</name>
    <dbReference type="NCBI Taxonomy" id="857417"/>
    <lineage>
        <taxon>Bacteria</taxon>
        <taxon>Bacillati</taxon>
        <taxon>Actinomycetota</taxon>
        <taxon>Actinomycetes</taxon>
        <taxon>Micrococcales</taxon>
        <taxon>Intrasporangiaceae</taxon>
        <taxon>Janibacter</taxon>
    </lineage>
</organism>
<feature type="domain" description="Putative zinc-finger" evidence="3">
    <location>
        <begin position="10"/>
        <end position="43"/>
    </location>
</feature>
<evidence type="ECO:0000256" key="1">
    <source>
        <dbReference type="ARBA" id="ARBA00023015"/>
    </source>
</evidence>
<dbReference type="InterPro" id="IPR041916">
    <property type="entry name" value="Anti_sigma_zinc_sf"/>
</dbReference>
<name>A0A1L3MEI9_9MICO</name>